<proteinExistence type="predicted"/>
<evidence type="ECO:0000256" key="1">
    <source>
        <dbReference type="ARBA" id="ARBA00023015"/>
    </source>
</evidence>
<keyword evidence="3" id="KW-0804">Transcription</keyword>
<dbReference type="NCBIfam" id="NF033788">
    <property type="entry name" value="HTH_metalloreg"/>
    <property type="match status" value="1"/>
</dbReference>
<keyword evidence="6" id="KW-1185">Reference proteome</keyword>
<dbReference type="SUPFAM" id="SSF46785">
    <property type="entry name" value="Winged helix' DNA-binding domain"/>
    <property type="match status" value="1"/>
</dbReference>
<evidence type="ECO:0000313" key="6">
    <source>
        <dbReference type="Proteomes" id="UP000470772"/>
    </source>
</evidence>
<dbReference type="AlphaFoldDB" id="A0A6A9QLB1"/>
<dbReference type="PANTHER" id="PTHR33154">
    <property type="entry name" value="TRANSCRIPTIONAL REGULATOR, ARSR FAMILY"/>
    <property type="match status" value="1"/>
</dbReference>
<dbReference type="SMART" id="SM00418">
    <property type="entry name" value="HTH_ARSR"/>
    <property type="match status" value="1"/>
</dbReference>
<accession>A0A6A9QLB1</accession>
<dbReference type="Proteomes" id="UP000470772">
    <property type="component" value="Unassembled WGS sequence"/>
</dbReference>
<dbReference type="OrthoDB" id="57427at2157"/>
<sequence length="109" mass="12304">MAELESFFSALADSTRLRIVMFLLKNGEASVQEICKGVGKSQPLVSHHMACLKNCGVVKWERKGKNVIYKLNDEHVKEIINEALNHVSLFSNSILSCEIIKEEREDGKE</sequence>
<dbReference type="CDD" id="cd00090">
    <property type="entry name" value="HTH_ARSR"/>
    <property type="match status" value="1"/>
</dbReference>
<dbReference type="InterPro" id="IPR036390">
    <property type="entry name" value="WH_DNA-bd_sf"/>
</dbReference>
<dbReference type="Pfam" id="PF01022">
    <property type="entry name" value="HTH_5"/>
    <property type="match status" value="1"/>
</dbReference>
<reference evidence="5 6" key="1">
    <citation type="submission" date="2019-10" db="EMBL/GenBank/DDBJ databases">
        <title>Sequencing and Assembly of Multiple Reported Metal-Biooxidizing Members of the Extremely Thermoacidophilic Archaeal Family Sulfolobaceae.</title>
        <authorList>
            <person name="Counts J.A."/>
            <person name="Kelly R.M."/>
        </authorList>
    </citation>
    <scope>NUCLEOTIDE SEQUENCE [LARGE SCALE GENOMIC DNA]</scope>
    <source>
        <strain evidence="5 6">DSM 6482</strain>
    </source>
</reference>
<evidence type="ECO:0000256" key="2">
    <source>
        <dbReference type="ARBA" id="ARBA00023125"/>
    </source>
</evidence>
<dbReference type="GO" id="GO:0003677">
    <property type="term" value="F:DNA binding"/>
    <property type="evidence" value="ECO:0007669"/>
    <property type="project" value="UniProtKB-KW"/>
</dbReference>
<comment type="caution">
    <text evidence="5">The sequence shown here is derived from an EMBL/GenBank/DDBJ whole genome shotgun (WGS) entry which is preliminary data.</text>
</comment>
<organism evidence="5 6">
    <name type="scientific">Sulfuracidifex metallicus DSM 6482 = JCM 9184</name>
    <dbReference type="NCBI Taxonomy" id="523847"/>
    <lineage>
        <taxon>Archaea</taxon>
        <taxon>Thermoproteota</taxon>
        <taxon>Thermoprotei</taxon>
        <taxon>Sulfolobales</taxon>
        <taxon>Sulfolobaceae</taxon>
        <taxon>Sulfuracidifex</taxon>
    </lineage>
</organism>
<evidence type="ECO:0000256" key="3">
    <source>
        <dbReference type="ARBA" id="ARBA00023163"/>
    </source>
</evidence>
<dbReference type="InterPro" id="IPR051081">
    <property type="entry name" value="HTH_MetalResp_TranReg"/>
</dbReference>
<keyword evidence="1" id="KW-0805">Transcription regulation</keyword>
<evidence type="ECO:0000259" key="4">
    <source>
        <dbReference type="PROSITE" id="PS50987"/>
    </source>
</evidence>
<dbReference type="EMBL" id="WGGD01000005">
    <property type="protein sequence ID" value="MUN29070.1"/>
    <property type="molecule type" value="Genomic_DNA"/>
</dbReference>
<dbReference type="InterPro" id="IPR001845">
    <property type="entry name" value="HTH_ArsR_DNA-bd_dom"/>
</dbReference>
<dbReference type="Gene3D" id="1.10.10.10">
    <property type="entry name" value="Winged helix-like DNA-binding domain superfamily/Winged helix DNA-binding domain"/>
    <property type="match status" value="1"/>
</dbReference>
<dbReference type="InterPro" id="IPR036388">
    <property type="entry name" value="WH-like_DNA-bd_sf"/>
</dbReference>
<dbReference type="InterPro" id="IPR011991">
    <property type="entry name" value="ArsR-like_HTH"/>
</dbReference>
<evidence type="ECO:0000313" key="5">
    <source>
        <dbReference type="EMBL" id="MUN29070.1"/>
    </source>
</evidence>
<dbReference type="PROSITE" id="PS50987">
    <property type="entry name" value="HTH_ARSR_2"/>
    <property type="match status" value="1"/>
</dbReference>
<dbReference type="PANTHER" id="PTHR33154:SF36">
    <property type="entry name" value="TRANSCRIPTIONAL REGULATOR"/>
    <property type="match status" value="1"/>
</dbReference>
<dbReference type="GO" id="GO:0003700">
    <property type="term" value="F:DNA-binding transcription factor activity"/>
    <property type="evidence" value="ECO:0007669"/>
    <property type="project" value="InterPro"/>
</dbReference>
<name>A0A6A9QLB1_SULME</name>
<feature type="domain" description="HTH arsR-type" evidence="4">
    <location>
        <begin position="1"/>
        <end position="91"/>
    </location>
</feature>
<keyword evidence="2" id="KW-0238">DNA-binding</keyword>
<dbReference type="PRINTS" id="PR00778">
    <property type="entry name" value="HTHARSR"/>
</dbReference>
<protein>
    <submittedName>
        <fullName evidence="5">Metalloregulator ArsR/SmtB family transcription factor</fullName>
    </submittedName>
</protein>
<gene>
    <name evidence="5" type="ORF">GC250_06385</name>
</gene>